<evidence type="ECO:0000256" key="1">
    <source>
        <dbReference type="SAM" id="MobiDB-lite"/>
    </source>
</evidence>
<keyword evidence="3" id="KW-1185">Reference proteome</keyword>
<feature type="compositionally biased region" description="Polar residues" evidence="1">
    <location>
        <begin position="9"/>
        <end position="18"/>
    </location>
</feature>
<name>A0A8H7CD55_9AGAR</name>
<dbReference type="Proteomes" id="UP000623467">
    <property type="component" value="Unassembled WGS sequence"/>
</dbReference>
<evidence type="ECO:0000313" key="3">
    <source>
        <dbReference type="Proteomes" id="UP000623467"/>
    </source>
</evidence>
<organism evidence="2 3">
    <name type="scientific">Mycena sanguinolenta</name>
    <dbReference type="NCBI Taxonomy" id="230812"/>
    <lineage>
        <taxon>Eukaryota</taxon>
        <taxon>Fungi</taxon>
        <taxon>Dikarya</taxon>
        <taxon>Basidiomycota</taxon>
        <taxon>Agaricomycotina</taxon>
        <taxon>Agaricomycetes</taxon>
        <taxon>Agaricomycetidae</taxon>
        <taxon>Agaricales</taxon>
        <taxon>Marasmiineae</taxon>
        <taxon>Mycenaceae</taxon>
        <taxon>Mycena</taxon>
    </lineage>
</organism>
<feature type="region of interest" description="Disordered" evidence="1">
    <location>
        <begin position="1"/>
        <end position="51"/>
    </location>
</feature>
<accession>A0A8H7CD55</accession>
<sequence length="263" mass="27639">MENLDHDSNGPTSSTNLPSLDGVIGSNSGDNDTIDDNGDFGEGAHIAADDAQHFSEEDLYELNQKISESTEDDPNLNASTLSKRLPILKGGRGGNGGSGDRIGGAGGLGEGVHLSPDHVWFFSEIHGGIGGTGGKGGIEGGVGGVGQGATISMGLLSVEARMLSRWTRLPDLSVGHFCQEYHLSGKIRNLLHEYGFETAGAIFEVSDLDLKVAGFKSGQIAELRRALQVLMYKSQNNDLVDSPIGPRATSGSVWDSIHRHVSS</sequence>
<gene>
    <name evidence="2" type="ORF">MSAN_02438500</name>
</gene>
<reference evidence="2" key="1">
    <citation type="submission" date="2020-05" db="EMBL/GenBank/DDBJ databases">
        <title>Mycena genomes resolve the evolution of fungal bioluminescence.</title>
        <authorList>
            <person name="Tsai I.J."/>
        </authorList>
    </citation>
    <scope>NUCLEOTIDE SEQUENCE</scope>
    <source>
        <strain evidence="2">160909Yilan</strain>
    </source>
</reference>
<evidence type="ECO:0000313" key="2">
    <source>
        <dbReference type="EMBL" id="KAF7331198.1"/>
    </source>
</evidence>
<feature type="region of interest" description="Disordered" evidence="1">
    <location>
        <begin position="68"/>
        <end position="108"/>
    </location>
</feature>
<protein>
    <recommendedName>
        <fullName evidence="4">SAM domain-containing protein</fullName>
    </recommendedName>
</protein>
<dbReference type="OrthoDB" id="3025659at2759"/>
<dbReference type="EMBL" id="JACAZH010000060">
    <property type="protein sequence ID" value="KAF7331198.1"/>
    <property type="molecule type" value="Genomic_DNA"/>
</dbReference>
<proteinExistence type="predicted"/>
<evidence type="ECO:0008006" key="4">
    <source>
        <dbReference type="Google" id="ProtNLM"/>
    </source>
</evidence>
<feature type="compositionally biased region" description="Gly residues" evidence="1">
    <location>
        <begin position="90"/>
        <end position="108"/>
    </location>
</feature>
<dbReference type="AlphaFoldDB" id="A0A8H7CD55"/>
<comment type="caution">
    <text evidence="2">The sequence shown here is derived from an EMBL/GenBank/DDBJ whole genome shotgun (WGS) entry which is preliminary data.</text>
</comment>